<dbReference type="Gene3D" id="3.40.50.720">
    <property type="entry name" value="NAD(P)-binding Rossmann-like Domain"/>
    <property type="match status" value="2"/>
</dbReference>
<keyword evidence="3" id="KW-0633">Potassium transport</keyword>
<keyword evidence="4" id="KW-0630">Potassium</keyword>
<keyword evidence="10" id="KW-1185">Reference proteome</keyword>
<dbReference type="NCBIfam" id="NF007031">
    <property type="entry name" value="PRK09496.1-2"/>
    <property type="match status" value="1"/>
</dbReference>
<proteinExistence type="predicted"/>
<dbReference type="NCBIfam" id="NF007039">
    <property type="entry name" value="PRK09496.3-2"/>
    <property type="match status" value="1"/>
</dbReference>
<gene>
    <name evidence="9" type="primary">trkA</name>
    <name evidence="9" type="ORF">AAIG11_03815</name>
</gene>
<keyword evidence="6" id="KW-0406">Ion transport</keyword>
<dbReference type="InterPro" id="IPR036291">
    <property type="entry name" value="NAD(P)-bd_dom_sf"/>
</dbReference>
<evidence type="ECO:0000256" key="1">
    <source>
        <dbReference type="ARBA" id="ARBA00017378"/>
    </source>
</evidence>
<evidence type="ECO:0000256" key="5">
    <source>
        <dbReference type="ARBA" id="ARBA00023027"/>
    </source>
</evidence>
<dbReference type="Pfam" id="PF02080">
    <property type="entry name" value="TrkA_C"/>
    <property type="match status" value="2"/>
</dbReference>
<dbReference type="EMBL" id="JBCITM010000003">
    <property type="protein sequence ID" value="MEN1759592.1"/>
    <property type="molecule type" value="Genomic_DNA"/>
</dbReference>
<keyword evidence="5" id="KW-0520">NAD</keyword>
<name>A0ABU9VQZ9_9CLOT</name>
<dbReference type="SUPFAM" id="SSF116726">
    <property type="entry name" value="TrkA C-terminal domain-like"/>
    <property type="match status" value="2"/>
</dbReference>
<dbReference type="Gene3D" id="3.30.70.1450">
    <property type="entry name" value="Regulator of K+ conductance, C-terminal domain"/>
    <property type="match status" value="2"/>
</dbReference>
<evidence type="ECO:0000313" key="9">
    <source>
        <dbReference type="EMBL" id="MEN1759592.1"/>
    </source>
</evidence>
<feature type="domain" description="RCK C-terminal" evidence="8">
    <location>
        <begin position="364"/>
        <end position="446"/>
    </location>
</feature>
<feature type="domain" description="RCK N-terminal" evidence="7">
    <location>
        <begin position="228"/>
        <end position="345"/>
    </location>
</feature>
<evidence type="ECO:0000313" key="10">
    <source>
        <dbReference type="Proteomes" id="UP001407405"/>
    </source>
</evidence>
<organism evidence="9 10">
    <name type="scientific">Anoxynatronum sibiricum</name>
    <dbReference type="NCBI Taxonomy" id="210623"/>
    <lineage>
        <taxon>Bacteria</taxon>
        <taxon>Bacillati</taxon>
        <taxon>Bacillota</taxon>
        <taxon>Clostridia</taxon>
        <taxon>Eubacteriales</taxon>
        <taxon>Clostridiaceae</taxon>
        <taxon>Anoxynatronum</taxon>
    </lineage>
</organism>
<accession>A0ABU9VQZ9</accession>
<keyword evidence="2" id="KW-0813">Transport</keyword>
<dbReference type="InterPro" id="IPR050721">
    <property type="entry name" value="Trk_Ktr_HKT_K-transport"/>
</dbReference>
<dbReference type="PROSITE" id="PS51202">
    <property type="entry name" value="RCK_C"/>
    <property type="match status" value="2"/>
</dbReference>
<evidence type="ECO:0000256" key="3">
    <source>
        <dbReference type="ARBA" id="ARBA00022538"/>
    </source>
</evidence>
<dbReference type="InterPro" id="IPR003148">
    <property type="entry name" value="RCK_N"/>
</dbReference>
<evidence type="ECO:0000259" key="7">
    <source>
        <dbReference type="PROSITE" id="PS51201"/>
    </source>
</evidence>
<dbReference type="PROSITE" id="PS51201">
    <property type="entry name" value="RCK_N"/>
    <property type="match status" value="2"/>
</dbReference>
<feature type="domain" description="RCK N-terminal" evidence="7">
    <location>
        <begin position="1"/>
        <end position="120"/>
    </location>
</feature>
<dbReference type="InterPro" id="IPR006036">
    <property type="entry name" value="K_uptake_TrkA"/>
</dbReference>
<protein>
    <recommendedName>
        <fullName evidence="1">Trk system potassium uptake protein TrkA</fullName>
    </recommendedName>
</protein>
<dbReference type="PANTHER" id="PTHR43833:SF5">
    <property type="entry name" value="TRK SYSTEM POTASSIUM UPTAKE PROTEIN TRKA"/>
    <property type="match status" value="1"/>
</dbReference>
<dbReference type="SUPFAM" id="SSF51735">
    <property type="entry name" value="NAD(P)-binding Rossmann-fold domains"/>
    <property type="match status" value="2"/>
</dbReference>
<dbReference type="NCBIfam" id="NF007033">
    <property type="entry name" value="PRK09496.1-5"/>
    <property type="match status" value="1"/>
</dbReference>
<evidence type="ECO:0000256" key="2">
    <source>
        <dbReference type="ARBA" id="ARBA00022448"/>
    </source>
</evidence>
<sequence>MKVLIVGMGKLGYQLAEAFAIKDNDVVVMDQKQAALQKTADQLDVLAIQHNGVEITSLKKANIGELDLTIAVTDDDETNILIAFLSKRMGCQRSIARVRNPEYSRQSDFIKEEMNIDYIVNPEQTTAQEIRNYLLRDMSMHVEDFAQGRIVMADVHVNHMCNIAGYQLKDLNIREKVLVAAIVREGDIVIPHGETLIEETDVLYLIGESEDVASFSGRCGVSTEKKEVDNVVILGGGRIGYYLTEYLVDLGMNIKIIESNRERCKYLAETFGNVLVINGDGTDINLLKEEGVFGADALICLTGLDEENLLLALLAKQFGMKHVISKVSRPNYIPIIEKLGVDVAVNPVTITASEILRYVLGGKVASISLLLGGSAEALEIVIKPEAYVTRDQLQYLELPKGIIIGAVLRGDDVLIPDGTTHIRPEDRIVVFILSGEMSRIEEYFYPPRRGFLSELWNYR</sequence>
<dbReference type="InterPro" id="IPR036721">
    <property type="entry name" value="RCK_C_sf"/>
</dbReference>
<dbReference type="InterPro" id="IPR006037">
    <property type="entry name" value="RCK_C"/>
</dbReference>
<dbReference type="RefSeq" id="WP_343184957.1">
    <property type="nucleotide sequence ID" value="NZ_JBCITM010000003.1"/>
</dbReference>
<dbReference type="PRINTS" id="PR00335">
    <property type="entry name" value="KUPTAKETRKA"/>
</dbReference>
<dbReference type="NCBIfam" id="NF007041">
    <property type="entry name" value="PRK09496.3-4"/>
    <property type="match status" value="1"/>
</dbReference>
<evidence type="ECO:0000256" key="6">
    <source>
        <dbReference type="ARBA" id="ARBA00023065"/>
    </source>
</evidence>
<dbReference type="NCBIfam" id="NF007032">
    <property type="entry name" value="PRK09496.1-4"/>
    <property type="match status" value="1"/>
</dbReference>
<feature type="domain" description="RCK C-terminal" evidence="8">
    <location>
        <begin position="140"/>
        <end position="221"/>
    </location>
</feature>
<comment type="caution">
    <text evidence="9">The sequence shown here is derived from an EMBL/GenBank/DDBJ whole genome shotgun (WGS) entry which is preliminary data.</text>
</comment>
<dbReference type="PANTHER" id="PTHR43833">
    <property type="entry name" value="POTASSIUM CHANNEL PROTEIN 2-RELATED-RELATED"/>
    <property type="match status" value="1"/>
</dbReference>
<evidence type="ECO:0000259" key="8">
    <source>
        <dbReference type="PROSITE" id="PS51202"/>
    </source>
</evidence>
<dbReference type="Pfam" id="PF02254">
    <property type="entry name" value="TrkA_N"/>
    <property type="match status" value="2"/>
</dbReference>
<dbReference type="Proteomes" id="UP001407405">
    <property type="component" value="Unassembled WGS sequence"/>
</dbReference>
<reference evidence="9 10" key="1">
    <citation type="submission" date="2024-04" db="EMBL/GenBank/DDBJ databases">
        <title>Genome sequencing and metabolic network reconstruction of aminoacids and betaine degradation by Anoxynatronum sibiricum.</title>
        <authorList>
            <person name="Detkova E.N."/>
            <person name="Boltjanskaja Y.V."/>
            <person name="Mardanov A.V."/>
            <person name="Kevbrin V."/>
        </authorList>
    </citation>
    <scope>NUCLEOTIDE SEQUENCE [LARGE SCALE GENOMIC DNA]</scope>
    <source>
        <strain evidence="9 10">Z-7981</strain>
    </source>
</reference>
<evidence type="ECO:0000256" key="4">
    <source>
        <dbReference type="ARBA" id="ARBA00022958"/>
    </source>
</evidence>